<protein>
    <submittedName>
        <fullName evidence="2">Uncharacterized protein</fullName>
    </submittedName>
</protein>
<organism evidence="2 3">
    <name type="scientific">Tilletia horrida</name>
    <dbReference type="NCBI Taxonomy" id="155126"/>
    <lineage>
        <taxon>Eukaryota</taxon>
        <taxon>Fungi</taxon>
        <taxon>Dikarya</taxon>
        <taxon>Basidiomycota</taxon>
        <taxon>Ustilaginomycotina</taxon>
        <taxon>Exobasidiomycetes</taxon>
        <taxon>Tilletiales</taxon>
        <taxon>Tilletiaceae</taxon>
        <taxon>Tilletia</taxon>
    </lineage>
</organism>
<evidence type="ECO:0000313" key="2">
    <source>
        <dbReference type="EMBL" id="KAK0554555.1"/>
    </source>
</evidence>
<keyword evidence="3" id="KW-1185">Reference proteome</keyword>
<dbReference type="AlphaFoldDB" id="A0AAN6GRR4"/>
<dbReference type="EMBL" id="JAPDMZ010000036">
    <property type="protein sequence ID" value="KAK0554555.1"/>
    <property type="molecule type" value="Genomic_DNA"/>
</dbReference>
<feature type="coiled-coil region" evidence="1">
    <location>
        <begin position="157"/>
        <end position="184"/>
    </location>
</feature>
<proteinExistence type="predicted"/>
<reference evidence="2" key="1">
    <citation type="journal article" date="2023" name="PhytoFront">
        <title>Draft Genome Resources of Seven Strains of Tilletia horrida, Causal Agent of Kernel Smut of Rice.</title>
        <authorList>
            <person name="Khanal S."/>
            <person name="Antony Babu S."/>
            <person name="Zhou X.G."/>
        </authorList>
    </citation>
    <scope>NUCLEOTIDE SEQUENCE</scope>
    <source>
        <strain evidence="2">TX6</strain>
    </source>
</reference>
<gene>
    <name evidence="2" type="ORF">OC846_002031</name>
</gene>
<name>A0AAN6GRR4_9BASI</name>
<keyword evidence="1" id="KW-0175">Coiled coil</keyword>
<dbReference type="Proteomes" id="UP001176517">
    <property type="component" value="Unassembled WGS sequence"/>
</dbReference>
<accession>A0AAN6GRR4</accession>
<comment type="caution">
    <text evidence="2">The sequence shown here is derived from an EMBL/GenBank/DDBJ whole genome shotgun (WGS) entry which is preliminary data.</text>
</comment>
<evidence type="ECO:0000256" key="1">
    <source>
        <dbReference type="SAM" id="Coils"/>
    </source>
</evidence>
<evidence type="ECO:0000313" key="3">
    <source>
        <dbReference type="Proteomes" id="UP001176517"/>
    </source>
</evidence>
<sequence length="241" mass="26313">MTAPSVEQALGAADLEARYAAAVRIAARFFYGEDDFETSTKKLEAIGLSLNPKLAFRFWLDTFLPFKSLEDRIEAASKKGPMADILPSMLPDTLKNALRLLPSFRTLKDWEAAAIPAQTDGAPAEVTKSGTEPETPRMLDSAATKINGVQHSCGCDTDGLKVLLENLLDRMEKLEQEVGDLKAKATSTPPCGFSTNLLTSLAQDRSRLPSQFCPSRYPALLSLSVYRQNAKAVQRNCIATE</sequence>